<dbReference type="PANTHER" id="PTHR20935">
    <property type="entry name" value="PHOSPHOGLYCERATE MUTASE-RELATED"/>
    <property type="match status" value="1"/>
</dbReference>
<sequence>MRGPTHTEAEELMPSMGQVLLVRHGQASWGTDDYDVLSPLGWEQGRILGAAMARRGVKPDRVVIGGMRRHRETCEALCDGAGWGAIAARSDDGWDEFDHLAMLDLVPAPFEGESPTRAEFQAWFEMATDRWITAGAAVGGADAAVGGAVAGPEYVESFAAFGERVNRALRRVVLGMERTDTVLVITSGGPVATVAASLLEPEGARPSLWSQLNKVVVNTSVTKVVVGGRGTSVVSFNEHSHLEGDGLTYR</sequence>
<dbReference type="CDD" id="cd07067">
    <property type="entry name" value="HP_PGM_like"/>
    <property type="match status" value="1"/>
</dbReference>
<dbReference type="Pfam" id="PF00300">
    <property type="entry name" value="His_Phos_1"/>
    <property type="match status" value="1"/>
</dbReference>
<gene>
    <name evidence="2" type="ORF">GCM10009668_20720</name>
</gene>
<comment type="caution">
    <text evidence="2">The sequence shown here is derived from an EMBL/GenBank/DDBJ whole genome shotgun (WGS) entry which is preliminary data.</text>
</comment>
<organism evidence="2 3">
    <name type="scientific">Nocardioides dubius</name>
    <dbReference type="NCBI Taxonomy" id="317019"/>
    <lineage>
        <taxon>Bacteria</taxon>
        <taxon>Bacillati</taxon>
        <taxon>Actinomycetota</taxon>
        <taxon>Actinomycetes</taxon>
        <taxon>Propionibacteriales</taxon>
        <taxon>Nocardioidaceae</taxon>
        <taxon>Nocardioides</taxon>
    </lineage>
</organism>
<dbReference type="InterPro" id="IPR029033">
    <property type="entry name" value="His_PPase_superfam"/>
</dbReference>
<evidence type="ECO:0000313" key="2">
    <source>
        <dbReference type="EMBL" id="GAA1102129.1"/>
    </source>
</evidence>
<keyword evidence="3" id="KW-1185">Reference proteome</keyword>
<dbReference type="SUPFAM" id="SSF53254">
    <property type="entry name" value="Phosphoglycerate mutase-like"/>
    <property type="match status" value="1"/>
</dbReference>
<keyword evidence="1" id="KW-0378">Hydrolase</keyword>
<dbReference type="PANTHER" id="PTHR20935:SF0">
    <property type="entry name" value="SERINE_THREONINE-PROTEIN PHOSPHATASE PGAM5, MITOCHONDRIAL"/>
    <property type="match status" value="1"/>
</dbReference>
<reference evidence="2 3" key="1">
    <citation type="journal article" date="2019" name="Int. J. Syst. Evol. Microbiol.">
        <title>The Global Catalogue of Microorganisms (GCM) 10K type strain sequencing project: providing services to taxonomists for standard genome sequencing and annotation.</title>
        <authorList>
            <consortium name="The Broad Institute Genomics Platform"/>
            <consortium name="The Broad Institute Genome Sequencing Center for Infectious Disease"/>
            <person name="Wu L."/>
            <person name="Ma J."/>
        </authorList>
    </citation>
    <scope>NUCLEOTIDE SEQUENCE [LARGE SCALE GENOMIC DNA]</scope>
    <source>
        <strain evidence="2 3">JCM 13008</strain>
    </source>
</reference>
<dbReference type="Proteomes" id="UP001501581">
    <property type="component" value="Unassembled WGS sequence"/>
</dbReference>
<evidence type="ECO:0000256" key="1">
    <source>
        <dbReference type="ARBA" id="ARBA00022801"/>
    </source>
</evidence>
<dbReference type="InterPro" id="IPR013078">
    <property type="entry name" value="His_Pase_superF_clade-1"/>
</dbReference>
<name>A0ABN1TUU0_9ACTN</name>
<evidence type="ECO:0000313" key="3">
    <source>
        <dbReference type="Proteomes" id="UP001501581"/>
    </source>
</evidence>
<dbReference type="Gene3D" id="3.40.50.1240">
    <property type="entry name" value="Phosphoglycerate mutase-like"/>
    <property type="match status" value="1"/>
</dbReference>
<dbReference type="EMBL" id="BAAALG010000008">
    <property type="protein sequence ID" value="GAA1102129.1"/>
    <property type="molecule type" value="Genomic_DNA"/>
</dbReference>
<accession>A0ABN1TUU0</accession>
<proteinExistence type="predicted"/>
<dbReference type="InterPro" id="IPR051021">
    <property type="entry name" value="Mito_Ser/Thr_phosphatase"/>
</dbReference>
<dbReference type="SMART" id="SM00855">
    <property type="entry name" value="PGAM"/>
    <property type="match status" value="1"/>
</dbReference>
<protein>
    <submittedName>
        <fullName evidence="2">Histidine phosphatase family protein</fullName>
    </submittedName>
</protein>